<feature type="binding site" evidence="8">
    <location>
        <position position="69"/>
    </location>
    <ligand>
        <name>substrate</name>
    </ligand>
</feature>
<comment type="catalytic activity">
    <reaction evidence="7 8">
        <text>(2S,6S)-2,6-diaminopimelate = meso-2,6-diaminopimelate</text>
        <dbReference type="Rhea" id="RHEA:15393"/>
        <dbReference type="ChEBI" id="CHEBI:57609"/>
        <dbReference type="ChEBI" id="CHEBI:57791"/>
        <dbReference type="EC" id="5.1.1.7"/>
    </reaction>
</comment>
<evidence type="ECO:0000256" key="7">
    <source>
        <dbReference type="ARBA" id="ARBA00051712"/>
    </source>
</evidence>
<evidence type="ECO:0000256" key="6">
    <source>
        <dbReference type="ARBA" id="ARBA00023235"/>
    </source>
</evidence>
<feature type="binding site" evidence="8">
    <location>
        <begin position="79"/>
        <end position="80"/>
    </location>
    <ligand>
        <name>substrate</name>
    </ligand>
</feature>
<feature type="binding site" evidence="8">
    <location>
        <begin position="223"/>
        <end position="224"/>
    </location>
    <ligand>
        <name>substrate</name>
    </ligand>
</feature>
<evidence type="ECO:0000313" key="10">
    <source>
        <dbReference type="EMBL" id="GEP00367.1"/>
    </source>
</evidence>
<evidence type="ECO:0000256" key="2">
    <source>
        <dbReference type="ARBA" id="ARBA00010219"/>
    </source>
</evidence>
<dbReference type="PANTHER" id="PTHR31689">
    <property type="entry name" value="DIAMINOPIMELATE EPIMERASE, CHLOROPLASTIC"/>
    <property type="match status" value="1"/>
</dbReference>
<accession>A0A512IRN4</accession>
<gene>
    <name evidence="8 10" type="primary">dapF</name>
    <name evidence="10" type="ORF">MHA02_27540</name>
</gene>
<feature type="site" description="Could be important to modulate the pK values of the two catalytic cysteine residues" evidence="8">
    <location>
        <position position="173"/>
    </location>
</feature>
<comment type="subcellular location">
    <subcellularLocation>
        <location evidence="8">Cytoplasm</location>
    </subcellularLocation>
</comment>
<dbReference type="PROSITE" id="PS01326">
    <property type="entry name" value="DAP_EPIMERASE"/>
    <property type="match status" value="1"/>
</dbReference>
<comment type="caution">
    <text evidence="10">The sequence shown here is derived from an EMBL/GenBank/DDBJ whole genome shotgun (WGS) entry which is preliminary data.</text>
</comment>
<feature type="binding site" evidence="8">
    <location>
        <position position="17"/>
    </location>
    <ligand>
        <name>substrate</name>
    </ligand>
</feature>
<dbReference type="SUPFAM" id="SSF54506">
    <property type="entry name" value="Diaminopimelate epimerase-like"/>
    <property type="match status" value="2"/>
</dbReference>
<evidence type="ECO:0000256" key="9">
    <source>
        <dbReference type="PROSITE-ProRule" id="PRU10125"/>
    </source>
</evidence>
<comment type="subunit">
    <text evidence="8">Homodimer.</text>
</comment>
<keyword evidence="5 8" id="KW-0457">Lysine biosynthesis</keyword>
<keyword evidence="8" id="KW-0963">Cytoplasm</keyword>
<name>A0A512IRN4_9HYPH</name>
<comment type="function">
    <text evidence="8">Catalyzes the stereoinversion of LL-2,6-diaminopimelate (L,L-DAP) to meso-diaminopimelate (meso-DAP), a precursor of L-lysine and an essential component of the bacterial peptidoglycan.</text>
</comment>
<protein>
    <recommendedName>
        <fullName evidence="3 8">Diaminopimelate epimerase</fullName>
        <shortName evidence="8">DAP epimerase</shortName>
        <ecNumber evidence="3 8">5.1.1.7</ecNumber>
    </recommendedName>
    <alternativeName>
        <fullName evidence="8">PLP-independent amino acid racemase</fullName>
    </alternativeName>
</protein>
<dbReference type="Pfam" id="PF01678">
    <property type="entry name" value="DAP_epimerase"/>
    <property type="match status" value="2"/>
</dbReference>
<dbReference type="AlphaFoldDB" id="A0A512IRN4"/>
<feature type="site" description="Could be important to modulate the pK values of the two catalytic cysteine residues" evidence="8">
    <location>
        <position position="223"/>
    </location>
</feature>
<keyword evidence="6 8" id="KW-0413">Isomerase</keyword>
<dbReference type="NCBIfam" id="TIGR00652">
    <property type="entry name" value="DapF"/>
    <property type="match status" value="1"/>
</dbReference>
<evidence type="ECO:0000256" key="5">
    <source>
        <dbReference type="ARBA" id="ARBA00023154"/>
    </source>
</evidence>
<evidence type="ECO:0000256" key="8">
    <source>
        <dbReference type="HAMAP-Rule" id="MF_00197"/>
    </source>
</evidence>
<dbReference type="GO" id="GO:0008837">
    <property type="term" value="F:diaminopimelate epimerase activity"/>
    <property type="evidence" value="ECO:0007669"/>
    <property type="project" value="UniProtKB-UniRule"/>
</dbReference>
<dbReference type="EC" id="5.1.1.7" evidence="3 8"/>
<evidence type="ECO:0000256" key="4">
    <source>
        <dbReference type="ARBA" id="ARBA00022605"/>
    </source>
</evidence>
<evidence type="ECO:0000256" key="3">
    <source>
        <dbReference type="ARBA" id="ARBA00013080"/>
    </source>
</evidence>
<comment type="similarity">
    <text evidence="2 8">Belongs to the diaminopimelate epimerase family.</text>
</comment>
<feature type="binding site" evidence="8">
    <location>
        <position position="49"/>
    </location>
    <ligand>
        <name>substrate</name>
    </ligand>
</feature>
<dbReference type="InterPro" id="IPR018510">
    <property type="entry name" value="DAP_epimerase_AS"/>
</dbReference>
<dbReference type="EMBL" id="BJZT01000029">
    <property type="protein sequence ID" value="GEP00367.1"/>
    <property type="molecule type" value="Genomic_DNA"/>
</dbReference>
<dbReference type="Proteomes" id="UP000321258">
    <property type="component" value="Unassembled WGS sequence"/>
</dbReference>
<feature type="active site" description="Proton acceptor" evidence="8">
    <location>
        <position position="232"/>
    </location>
</feature>
<dbReference type="OrthoDB" id="9805408at2"/>
<evidence type="ECO:0000256" key="1">
    <source>
        <dbReference type="ARBA" id="ARBA00005196"/>
    </source>
</evidence>
<dbReference type="GO" id="GO:0009089">
    <property type="term" value="P:lysine biosynthetic process via diaminopimelate"/>
    <property type="evidence" value="ECO:0007669"/>
    <property type="project" value="UniProtKB-UniRule"/>
</dbReference>
<dbReference type="GO" id="GO:0005829">
    <property type="term" value="C:cytosol"/>
    <property type="evidence" value="ECO:0007669"/>
    <property type="project" value="TreeGrafter"/>
</dbReference>
<dbReference type="PANTHER" id="PTHR31689:SF0">
    <property type="entry name" value="DIAMINOPIMELATE EPIMERASE"/>
    <property type="match status" value="1"/>
</dbReference>
<dbReference type="InterPro" id="IPR001653">
    <property type="entry name" value="DAP_epimerase_DapF"/>
</dbReference>
<feature type="binding site" evidence="8">
    <location>
        <position position="171"/>
    </location>
    <ligand>
        <name>substrate</name>
    </ligand>
</feature>
<dbReference type="Gene3D" id="3.10.310.10">
    <property type="entry name" value="Diaminopimelate Epimerase, Chain A, domain 1"/>
    <property type="match status" value="2"/>
</dbReference>
<comment type="pathway">
    <text evidence="1 8">Amino-acid biosynthesis; L-lysine biosynthesis via DAP pathway; DL-2,6-diaminopimelate from LL-2,6-diaminopimelate: step 1/1.</text>
</comment>
<dbReference type="HAMAP" id="MF_00197">
    <property type="entry name" value="DAP_epimerase"/>
    <property type="match status" value="1"/>
</dbReference>
<organism evidence="10 11">
    <name type="scientific">Methylobacterium haplocladii</name>
    <dbReference type="NCBI Taxonomy" id="1176176"/>
    <lineage>
        <taxon>Bacteria</taxon>
        <taxon>Pseudomonadati</taxon>
        <taxon>Pseudomonadota</taxon>
        <taxon>Alphaproteobacteria</taxon>
        <taxon>Hyphomicrobiales</taxon>
        <taxon>Methylobacteriaceae</taxon>
        <taxon>Methylobacterium</taxon>
    </lineage>
</organism>
<sequence>MTPLANHRFLKMHGAGNAIVVLDLRGSRHIVSGPEASAIAGDPRSVFDQLMVIHDAKSPGTDAFLRIYNTDGSRSGACGNGTRCVAFAMLDDPAMARPVECGSLTLETEAGLVGVRRIADRSFTVDMGKPRLKWDEIPLRDPFPDTRRIELQIGPIDDPILHSPGAVSMGNPHAIFFVDRDPDDYDLGRIGPMLEGHPIFPERANISIAQVVARDIIKLRVWERGAGLTLACGTAACATVVAASRLRMIGRQATVGLPGGQLAIEWRADDHVLMTGPVFLEGEGTFAPELFSGLAP</sequence>
<evidence type="ECO:0000313" key="11">
    <source>
        <dbReference type="Proteomes" id="UP000321258"/>
    </source>
</evidence>
<feature type="binding site" evidence="8">
    <location>
        <position position="205"/>
    </location>
    <ligand>
        <name>substrate</name>
    </ligand>
</feature>
<keyword evidence="4 8" id="KW-0028">Amino-acid biosynthesis</keyword>
<proteinExistence type="inferred from homology"/>
<dbReference type="RefSeq" id="WP_147079582.1">
    <property type="nucleotide sequence ID" value="NZ_BJZT01000029.1"/>
</dbReference>
<feature type="active site" evidence="9">
    <location>
        <position position="78"/>
    </location>
</feature>
<dbReference type="UniPathway" id="UPA00034">
    <property type="reaction ID" value="UER00025"/>
</dbReference>
<feature type="active site" description="Proton donor" evidence="8">
    <location>
        <position position="78"/>
    </location>
</feature>
<feature type="binding site" evidence="8">
    <location>
        <begin position="233"/>
        <end position="234"/>
    </location>
    <ligand>
        <name>substrate</name>
    </ligand>
</feature>
<keyword evidence="11" id="KW-1185">Reference proteome</keyword>
<reference evidence="10 11" key="1">
    <citation type="submission" date="2019-07" db="EMBL/GenBank/DDBJ databases">
        <title>Whole genome shotgun sequence of Methylobacterium haplocladii NBRC 107714.</title>
        <authorList>
            <person name="Hosoyama A."/>
            <person name="Uohara A."/>
            <person name="Ohji S."/>
            <person name="Ichikawa N."/>
        </authorList>
    </citation>
    <scope>NUCLEOTIDE SEQUENCE [LARGE SCALE GENOMIC DNA]</scope>
    <source>
        <strain evidence="10 11">NBRC 107714</strain>
    </source>
</reference>